<sequence>MPAGYTVHRDIQDCSGGVRQALPLHPSSFQVSWIREGSSTPHQPKGGVVNYVKMGKSFVAPDSELFFCLRVCIVPSRRDGGRTCRLLTLLFSSFMPSL</sequence>
<dbReference type="InParanoid" id="A0A0C3D6W8"/>
<reference evidence="1 2" key="1">
    <citation type="submission" date="2014-04" db="EMBL/GenBank/DDBJ databases">
        <authorList>
            <consortium name="DOE Joint Genome Institute"/>
            <person name="Kuo A."/>
            <person name="Kohler A."/>
            <person name="Nagy L.G."/>
            <person name="Floudas D."/>
            <person name="Copeland A."/>
            <person name="Barry K.W."/>
            <person name="Cichocki N."/>
            <person name="Veneault-Fourrey C."/>
            <person name="LaButti K."/>
            <person name="Lindquist E.A."/>
            <person name="Lipzen A."/>
            <person name="Lundell T."/>
            <person name="Morin E."/>
            <person name="Murat C."/>
            <person name="Sun H."/>
            <person name="Tunlid A."/>
            <person name="Henrissat B."/>
            <person name="Grigoriev I.V."/>
            <person name="Hibbett D.S."/>
            <person name="Martin F."/>
            <person name="Nordberg H.P."/>
            <person name="Cantor M.N."/>
            <person name="Hua S.X."/>
        </authorList>
    </citation>
    <scope>NUCLEOTIDE SEQUENCE [LARGE SCALE GENOMIC DNA]</scope>
    <source>
        <strain evidence="1 2">Foug A</strain>
    </source>
</reference>
<dbReference type="Proteomes" id="UP000053989">
    <property type="component" value="Unassembled WGS sequence"/>
</dbReference>
<protein>
    <submittedName>
        <fullName evidence="1">Uncharacterized protein</fullName>
    </submittedName>
</protein>
<gene>
    <name evidence="1" type="ORF">SCLCIDRAFT_1224011</name>
</gene>
<dbReference type="HOGENOM" id="CLU_2334870_0_0_1"/>
<dbReference type="EMBL" id="KN822222">
    <property type="protein sequence ID" value="KIM52139.1"/>
    <property type="molecule type" value="Genomic_DNA"/>
</dbReference>
<reference evidence="2" key="2">
    <citation type="submission" date="2015-01" db="EMBL/GenBank/DDBJ databases">
        <title>Evolutionary Origins and Diversification of the Mycorrhizal Mutualists.</title>
        <authorList>
            <consortium name="DOE Joint Genome Institute"/>
            <consortium name="Mycorrhizal Genomics Consortium"/>
            <person name="Kohler A."/>
            <person name="Kuo A."/>
            <person name="Nagy L.G."/>
            <person name="Floudas D."/>
            <person name="Copeland A."/>
            <person name="Barry K.W."/>
            <person name="Cichocki N."/>
            <person name="Veneault-Fourrey C."/>
            <person name="LaButti K."/>
            <person name="Lindquist E.A."/>
            <person name="Lipzen A."/>
            <person name="Lundell T."/>
            <person name="Morin E."/>
            <person name="Murat C."/>
            <person name="Riley R."/>
            <person name="Ohm R."/>
            <person name="Sun H."/>
            <person name="Tunlid A."/>
            <person name="Henrissat B."/>
            <person name="Grigoriev I.V."/>
            <person name="Hibbett D.S."/>
            <person name="Martin F."/>
        </authorList>
    </citation>
    <scope>NUCLEOTIDE SEQUENCE [LARGE SCALE GENOMIC DNA]</scope>
    <source>
        <strain evidence="2">Foug A</strain>
    </source>
</reference>
<name>A0A0C3D6W8_9AGAM</name>
<evidence type="ECO:0000313" key="1">
    <source>
        <dbReference type="EMBL" id="KIM52139.1"/>
    </source>
</evidence>
<keyword evidence="2" id="KW-1185">Reference proteome</keyword>
<proteinExistence type="predicted"/>
<evidence type="ECO:0000313" key="2">
    <source>
        <dbReference type="Proteomes" id="UP000053989"/>
    </source>
</evidence>
<accession>A0A0C3D6W8</accession>
<organism evidence="1 2">
    <name type="scientific">Scleroderma citrinum Foug A</name>
    <dbReference type="NCBI Taxonomy" id="1036808"/>
    <lineage>
        <taxon>Eukaryota</taxon>
        <taxon>Fungi</taxon>
        <taxon>Dikarya</taxon>
        <taxon>Basidiomycota</taxon>
        <taxon>Agaricomycotina</taxon>
        <taxon>Agaricomycetes</taxon>
        <taxon>Agaricomycetidae</taxon>
        <taxon>Boletales</taxon>
        <taxon>Sclerodermatineae</taxon>
        <taxon>Sclerodermataceae</taxon>
        <taxon>Scleroderma</taxon>
    </lineage>
</organism>
<dbReference type="AlphaFoldDB" id="A0A0C3D6W8"/>